<sequence>MRAAPPLPPAPPAALPPERAEVFFDGIFSEPRLSHPEAVAVGPDGWIWAGNQDGDICRIAPDGGRIDKVASTGGFALGLAFDGDRALFMCDLRHAAVFRLDLCTRRLTRFAEGPRIPNYPLVDRARGRLMVSDSHDAERPGPGIWAFDLATGAGAVWDGRDYDFANGLAMRDGEDAIYLCETFAAAIRRIEIRPDGSAGAAEIYATGLPGLPDGIAFDAEGGLIVGCYEPSHILRVPPGGGAAETVIADPTAHRLCHPTNIAFDGAALFAANLGRWHVTRIEMAVGAEPLWKQSL</sequence>
<accession>A0A1G7HRY7</accession>
<dbReference type="Pfam" id="PF08450">
    <property type="entry name" value="SGL"/>
    <property type="match status" value="1"/>
</dbReference>
<proteinExistence type="predicted"/>
<dbReference type="InterPro" id="IPR011042">
    <property type="entry name" value="6-blade_b-propeller_TolB-like"/>
</dbReference>
<gene>
    <name evidence="2" type="ORF">SAMN04488567_3272</name>
</gene>
<protein>
    <submittedName>
        <fullName evidence="2">Sugar lactone lactonase YvrE</fullName>
    </submittedName>
</protein>
<evidence type="ECO:0000259" key="1">
    <source>
        <dbReference type="Pfam" id="PF08450"/>
    </source>
</evidence>
<feature type="domain" description="SMP-30/Gluconolactonase/LRE-like region" evidence="1">
    <location>
        <begin position="56"/>
        <end position="267"/>
    </location>
</feature>
<dbReference type="PANTHER" id="PTHR47572">
    <property type="entry name" value="LIPOPROTEIN-RELATED"/>
    <property type="match status" value="1"/>
</dbReference>
<name>A0A1G7HRY7_9RHOB</name>
<organism evidence="2 3">
    <name type="scientific">Limimaricola pyoseonensis</name>
    <dbReference type="NCBI Taxonomy" id="521013"/>
    <lineage>
        <taxon>Bacteria</taxon>
        <taxon>Pseudomonadati</taxon>
        <taxon>Pseudomonadota</taxon>
        <taxon>Alphaproteobacteria</taxon>
        <taxon>Rhodobacterales</taxon>
        <taxon>Paracoccaceae</taxon>
        <taxon>Limimaricola</taxon>
    </lineage>
</organism>
<dbReference type="Gene3D" id="2.120.10.30">
    <property type="entry name" value="TolB, C-terminal domain"/>
    <property type="match status" value="1"/>
</dbReference>
<dbReference type="Proteomes" id="UP000198922">
    <property type="component" value="Unassembled WGS sequence"/>
</dbReference>
<evidence type="ECO:0000313" key="2">
    <source>
        <dbReference type="EMBL" id="SDF03182.1"/>
    </source>
</evidence>
<reference evidence="3" key="1">
    <citation type="submission" date="2016-10" db="EMBL/GenBank/DDBJ databases">
        <authorList>
            <person name="Varghese N."/>
            <person name="Submissions S."/>
        </authorList>
    </citation>
    <scope>NUCLEOTIDE SEQUENCE [LARGE SCALE GENOMIC DNA]</scope>
    <source>
        <strain evidence="3">DSM 21424</strain>
    </source>
</reference>
<dbReference type="AlphaFoldDB" id="A0A1G7HRY7"/>
<dbReference type="OrthoDB" id="9775406at2"/>
<dbReference type="InterPro" id="IPR051262">
    <property type="entry name" value="SMP-30/CGR1_Lactonase"/>
</dbReference>
<dbReference type="SUPFAM" id="SSF63829">
    <property type="entry name" value="Calcium-dependent phosphotriesterase"/>
    <property type="match status" value="1"/>
</dbReference>
<dbReference type="STRING" id="521013.SAMN04488567_3272"/>
<dbReference type="PANTHER" id="PTHR47572:SF5">
    <property type="entry name" value="BLR2277 PROTEIN"/>
    <property type="match status" value="1"/>
</dbReference>
<dbReference type="EMBL" id="FNAT01000006">
    <property type="protein sequence ID" value="SDF03182.1"/>
    <property type="molecule type" value="Genomic_DNA"/>
</dbReference>
<evidence type="ECO:0000313" key="3">
    <source>
        <dbReference type="Proteomes" id="UP000198922"/>
    </source>
</evidence>
<dbReference type="RefSeq" id="WP_090113731.1">
    <property type="nucleotide sequence ID" value="NZ_FNAT01000006.1"/>
</dbReference>
<keyword evidence="3" id="KW-1185">Reference proteome</keyword>
<dbReference type="InterPro" id="IPR013658">
    <property type="entry name" value="SGL"/>
</dbReference>